<protein>
    <submittedName>
        <fullName evidence="1">Uncharacterized protein</fullName>
    </submittedName>
</protein>
<proteinExistence type="predicted"/>
<reference evidence="1 2" key="1">
    <citation type="submission" date="2019-05" db="EMBL/GenBank/DDBJ databases">
        <title>Emergence of the Ug99 lineage of the wheat stem rust pathogen through somatic hybridization.</title>
        <authorList>
            <person name="Li F."/>
            <person name="Upadhyaya N.M."/>
            <person name="Sperschneider J."/>
            <person name="Matny O."/>
            <person name="Nguyen-Phuc H."/>
            <person name="Mago R."/>
            <person name="Raley C."/>
            <person name="Miller M.E."/>
            <person name="Silverstein K.A.T."/>
            <person name="Henningsen E."/>
            <person name="Hirsch C.D."/>
            <person name="Visser B."/>
            <person name="Pretorius Z.A."/>
            <person name="Steffenson B.J."/>
            <person name="Schwessinger B."/>
            <person name="Dodds P.N."/>
            <person name="Figueroa M."/>
        </authorList>
    </citation>
    <scope>NUCLEOTIDE SEQUENCE [LARGE SCALE GENOMIC DNA]</scope>
    <source>
        <strain evidence="1 2">Ug99</strain>
    </source>
</reference>
<sequence length="87" mass="9788">MDSEEKKTSIEFQVFGKPIINLTYIAAHFQVTSSPRKRRALETSCSTDEHANAKLKACDSGVRINDFIALDDDDHRSSNSNLRDAKM</sequence>
<comment type="caution">
    <text evidence="1">The sequence shown here is derived from an EMBL/GenBank/DDBJ whole genome shotgun (WGS) entry which is preliminary data.</text>
</comment>
<evidence type="ECO:0000313" key="1">
    <source>
        <dbReference type="EMBL" id="KAA1116746.1"/>
    </source>
</evidence>
<dbReference type="EMBL" id="VDEP01000270">
    <property type="protein sequence ID" value="KAA1116746.1"/>
    <property type="molecule type" value="Genomic_DNA"/>
</dbReference>
<name>A0A5B0QU21_PUCGR</name>
<dbReference type="Proteomes" id="UP000325313">
    <property type="component" value="Unassembled WGS sequence"/>
</dbReference>
<evidence type="ECO:0000313" key="2">
    <source>
        <dbReference type="Proteomes" id="UP000325313"/>
    </source>
</evidence>
<gene>
    <name evidence="1" type="ORF">PGTUg99_010205</name>
</gene>
<organism evidence="1 2">
    <name type="scientific">Puccinia graminis f. sp. tritici</name>
    <dbReference type="NCBI Taxonomy" id="56615"/>
    <lineage>
        <taxon>Eukaryota</taxon>
        <taxon>Fungi</taxon>
        <taxon>Dikarya</taxon>
        <taxon>Basidiomycota</taxon>
        <taxon>Pucciniomycotina</taxon>
        <taxon>Pucciniomycetes</taxon>
        <taxon>Pucciniales</taxon>
        <taxon>Pucciniaceae</taxon>
        <taxon>Puccinia</taxon>
    </lineage>
</organism>
<dbReference type="AlphaFoldDB" id="A0A5B0QU21"/>
<accession>A0A5B0QU21</accession>